<dbReference type="Gene3D" id="2.60.40.1120">
    <property type="entry name" value="Carboxypeptidase-like, regulatory domain"/>
    <property type="match status" value="1"/>
</dbReference>
<accession>A0A9X2CKL2</accession>
<dbReference type="EMBL" id="JAKHSK010000004">
    <property type="protein sequence ID" value="MCL6217545.1"/>
    <property type="molecule type" value="Genomic_DNA"/>
</dbReference>
<dbReference type="RefSeq" id="WP_249600523.1">
    <property type="nucleotide sequence ID" value="NZ_JAKHSK010000004.1"/>
</dbReference>
<evidence type="ECO:0000256" key="8">
    <source>
        <dbReference type="SAM" id="SignalP"/>
    </source>
</evidence>
<dbReference type="InterPro" id="IPR012910">
    <property type="entry name" value="Plug_dom"/>
</dbReference>
<evidence type="ECO:0000256" key="2">
    <source>
        <dbReference type="ARBA" id="ARBA00022448"/>
    </source>
</evidence>
<dbReference type="SUPFAM" id="SSF49464">
    <property type="entry name" value="Carboxypeptidase regulatory domain-like"/>
    <property type="match status" value="1"/>
</dbReference>
<proteinExistence type="inferred from homology"/>
<gene>
    <name evidence="10" type="ORF">L1967_04475</name>
</gene>
<sequence>MCKFYFFAHYAISRYTLALLAVMLVFSNYDAQANIAEIAGHNFQEPITGTVTSKEDGMPLAGANIIVKGTQTATSTDFDGNYTLDAPEGAVLVVTYVGFATQEITVGNDRVVNISLEEDTNALEEIVLIGYGKQKAGDVTSAVANVKAENFNKGQLTDAGQLIQGKVAGLAVTNANGDPTATSSIKLRGNNTLSGAYSDPLVLIDGIPGALNTVAPEDIETIDVLKDGSAAAIYGVRGTNGVVLITTKKAKGAKINTVEYSGYVSTAKIARKLDFLSAEQFRELYPKSDLGANTDWLDEITRTPITHVHNVTLRGGSSQTNYIANINYNSQEGVFLKSNNQTFRGRLEVNHKMFDDKLHLRFSLLGRENKYTSTGAGGSFRSWIYYQAMRYNPTAPIKNEDGSWYQNISKLGYENPLSLIKESDGNVKTSEMRYVGTITYNPIEALTINGNFSLRREPSTNGYSETLNHVSNIRDGFAGYSTIGGYTDTDRQMELTATYNKDLEDHEFSVLLGYSYLSNEREKFDMNNYGFQDDYFGGWHNIGVGNALQEGFAGMGSEKFKKNLISFFSRATYSYKDKYLLMASIRHEGASQLWGTNNAWGTFPAASIGWKITNEDFMSSQNIFSEIKLRAGYGVTGSQPADSFLGIAMLKYGDYAYVNGQWLRTIVPASNPNPDLKWEEKRETNLGIDFSLTNGRLSGSIDAYKRNVVGLLYSYNVPMPPYLYPTIMANGGNMVNRGIEVLINATPIRTEDFSWNSTITYSTNDNKLKSLNGSVFKTDYDYFDAGDVYYEGQTTRSHRVQVGNPIGNFYGFKVTDVDQDGKWIYEDANGDKVAYDDFSHAPEDRHYIGNGIPKWYAGFNNTLRYKKLDLTVNMRGAFNFQIINEARMNFEGTQNGYRDNRLTSVNDKVFGKTTLSPEVQAEYNSYYVEDGDYWKIDNIALGYTIDKFNTEIINSLRVYGSVNNAFTITGYNGIDPEVNTSGLNPGIDRREKFPTVTTFTLGLSARF</sequence>
<keyword evidence="2 7" id="KW-0813">Transport</keyword>
<dbReference type="InterPro" id="IPR008969">
    <property type="entry name" value="CarboxyPept-like_regulatory"/>
</dbReference>
<evidence type="ECO:0000256" key="5">
    <source>
        <dbReference type="ARBA" id="ARBA00023136"/>
    </source>
</evidence>
<keyword evidence="5 7" id="KW-0472">Membrane</keyword>
<dbReference type="Gene3D" id="2.170.130.10">
    <property type="entry name" value="TonB-dependent receptor, plug domain"/>
    <property type="match status" value="1"/>
</dbReference>
<feature type="signal peptide" evidence="8">
    <location>
        <begin position="1"/>
        <end position="33"/>
    </location>
</feature>
<organism evidence="10 11">
    <name type="scientific">Zunongwangia pacifica</name>
    <dbReference type="NCBI Taxonomy" id="2911062"/>
    <lineage>
        <taxon>Bacteria</taxon>
        <taxon>Pseudomonadati</taxon>
        <taxon>Bacteroidota</taxon>
        <taxon>Flavobacteriia</taxon>
        <taxon>Flavobacteriales</taxon>
        <taxon>Flavobacteriaceae</taxon>
        <taxon>Zunongwangia</taxon>
    </lineage>
</organism>
<dbReference type="NCBIfam" id="TIGR04056">
    <property type="entry name" value="OMP_RagA_SusC"/>
    <property type="match status" value="1"/>
</dbReference>
<dbReference type="InterPro" id="IPR037066">
    <property type="entry name" value="Plug_dom_sf"/>
</dbReference>
<evidence type="ECO:0000256" key="3">
    <source>
        <dbReference type="ARBA" id="ARBA00022452"/>
    </source>
</evidence>
<evidence type="ECO:0000256" key="1">
    <source>
        <dbReference type="ARBA" id="ARBA00004571"/>
    </source>
</evidence>
<evidence type="ECO:0000313" key="11">
    <source>
        <dbReference type="Proteomes" id="UP001139521"/>
    </source>
</evidence>
<dbReference type="InterPro" id="IPR023997">
    <property type="entry name" value="TonB-dep_OMP_SusC/RagA_CS"/>
</dbReference>
<comment type="similarity">
    <text evidence="7">Belongs to the TonB-dependent receptor family.</text>
</comment>
<feature type="domain" description="TonB-dependent receptor plug" evidence="9">
    <location>
        <begin position="138"/>
        <end position="242"/>
    </location>
</feature>
<dbReference type="InterPro" id="IPR036942">
    <property type="entry name" value="Beta-barrel_TonB_sf"/>
</dbReference>
<dbReference type="InterPro" id="IPR039426">
    <property type="entry name" value="TonB-dep_rcpt-like"/>
</dbReference>
<keyword evidence="4 7" id="KW-0812">Transmembrane</keyword>
<evidence type="ECO:0000259" key="9">
    <source>
        <dbReference type="Pfam" id="PF07715"/>
    </source>
</evidence>
<name>A0A9X2CKL2_9FLAO</name>
<keyword evidence="6 7" id="KW-0998">Cell outer membrane</keyword>
<dbReference type="PROSITE" id="PS52016">
    <property type="entry name" value="TONB_DEPENDENT_REC_3"/>
    <property type="match status" value="1"/>
</dbReference>
<dbReference type="SUPFAM" id="SSF56935">
    <property type="entry name" value="Porins"/>
    <property type="match status" value="1"/>
</dbReference>
<dbReference type="GO" id="GO:0009279">
    <property type="term" value="C:cell outer membrane"/>
    <property type="evidence" value="ECO:0007669"/>
    <property type="project" value="UniProtKB-SubCell"/>
</dbReference>
<keyword evidence="3 7" id="KW-1134">Transmembrane beta strand</keyword>
<evidence type="ECO:0000256" key="4">
    <source>
        <dbReference type="ARBA" id="ARBA00022692"/>
    </source>
</evidence>
<comment type="subcellular location">
    <subcellularLocation>
        <location evidence="1 7">Cell outer membrane</location>
        <topology evidence="1 7">Multi-pass membrane protein</topology>
    </subcellularLocation>
</comment>
<feature type="chain" id="PRO_5040850012" evidence="8">
    <location>
        <begin position="34"/>
        <end position="1007"/>
    </location>
</feature>
<comment type="caution">
    <text evidence="10">The sequence shown here is derived from an EMBL/GenBank/DDBJ whole genome shotgun (WGS) entry which is preliminary data.</text>
</comment>
<dbReference type="AlphaFoldDB" id="A0A9X2CKL2"/>
<evidence type="ECO:0000256" key="7">
    <source>
        <dbReference type="PROSITE-ProRule" id="PRU01360"/>
    </source>
</evidence>
<dbReference type="Proteomes" id="UP001139521">
    <property type="component" value="Unassembled WGS sequence"/>
</dbReference>
<keyword evidence="11" id="KW-1185">Reference proteome</keyword>
<keyword evidence="8" id="KW-0732">Signal</keyword>
<dbReference type="Pfam" id="PF07715">
    <property type="entry name" value="Plug"/>
    <property type="match status" value="1"/>
</dbReference>
<protein>
    <submittedName>
        <fullName evidence="10">SusC/RagA family TonB-linked outer membrane protein</fullName>
    </submittedName>
</protein>
<evidence type="ECO:0000313" key="10">
    <source>
        <dbReference type="EMBL" id="MCL6217545.1"/>
    </source>
</evidence>
<dbReference type="NCBIfam" id="TIGR04057">
    <property type="entry name" value="SusC_RagA_signa"/>
    <property type="match status" value="1"/>
</dbReference>
<reference evidence="10" key="1">
    <citation type="submission" date="2022-01" db="EMBL/GenBank/DDBJ databases">
        <title>Genome sequencing of Zunongwangia sp. M21534 genome.</title>
        <authorList>
            <person name="Chen Y."/>
            <person name="Dong C."/>
            <person name="Shao Z."/>
        </authorList>
    </citation>
    <scope>NUCLEOTIDE SEQUENCE</scope>
    <source>
        <strain evidence="10">MCCC M21534</strain>
    </source>
</reference>
<evidence type="ECO:0000256" key="6">
    <source>
        <dbReference type="ARBA" id="ARBA00023237"/>
    </source>
</evidence>
<dbReference type="Gene3D" id="2.40.170.20">
    <property type="entry name" value="TonB-dependent receptor, beta-barrel domain"/>
    <property type="match status" value="1"/>
</dbReference>
<dbReference type="InterPro" id="IPR023996">
    <property type="entry name" value="TonB-dep_OMP_SusC/RagA"/>
</dbReference>
<dbReference type="Pfam" id="PF13715">
    <property type="entry name" value="CarbopepD_reg_2"/>
    <property type="match status" value="1"/>
</dbReference>